<dbReference type="Pfam" id="PF22456">
    <property type="entry name" value="PqqF-like_C_4"/>
    <property type="match status" value="1"/>
</dbReference>
<feature type="chain" id="PRO_5017581630" description="Protease 3" evidence="15">
    <location>
        <begin position="27"/>
        <end position="939"/>
    </location>
</feature>
<dbReference type="GO" id="GO:0005737">
    <property type="term" value="C:cytoplasm"/>
    <property type="evidence" value="ECO:0007669"/>
    <property type="project" value="UniProtKB-ARBA"/>
</dbReference>
<proteinExistence type="inferred from homology"/>
<accession>A0A3E0TVA2</accession>
<feature type="signal peptide" evidence="15">
    <location>
        <begin position="1"/>
        <end position="26"/>
    </location>
</feature>
<evidence type="ECO:0000313" key="18">
    <source>
        <dbReference type="Proteomes" id="UP000256478"/>
    </source>
</evidence>
<gene>
    <name evidence="17" type="ORF">DXX93_19905</name>
</gene>
<evidence type="ECO:0000256" key="10">
    <source>
        <dbReference type="ARBA" id="ARBA00023049"/>
    </source>
</evidence>
<evidence type="ECO:0000259" key="16">
    <source>
        <dbReference type="PROSITE" id="PS50172"/>
    </source>
</evidence>
<comment type="similarity">
    <text evidence="3 14">Belongs to the peptidase M16 family.</text>
</comment>
<dbReference type="FunFam" id="3.30.830.10:FF:000012">
    <property type="entry name" value="Protease 3"/>
    <property type="match status" value="1"/>
</dbReference>
<evidence type="ECO:0000256" key="5">
    <source>
        <dbReference type="ARBA" id="ARBA00017565"/>
    </source>
</evidence>
<dbReference type="Pfam" id="PF16187">
    <property type="entry name" value="Peptidase_M16_M"/>
    <property type="match status" value="1"/>
</dbReference>
<comment type="cofactor">
    <cofactor evidence="1">
        <name>Zn(2+)</name>
        <dbReference type="ChEBI" id="CHEBI:29105"/>
    </cofactor>
</comment>
<dbReference type="OrthoDB" id="9811314at2"/>
<dbReference type="GO" id="GO:0046872">
    <property type="term" value="F:metal ion binding"/>
    <property type="evidence" value="ECO:0007669"/>
    <property type="project" value="UniProtKB-KW"/>
</dbReference>
<evidence type="ECO:0000256" key="11">
    <source>
        <dbReference type="ARBA" id="ARBA00029597"/>
    </source>
</evidence>
<dbReference type="PANTHER" id="PTHR43690">
    <property type="entry name" value="NARDILYSIN"/>
    <property type="match status" value="1"/>
</dbReference>
<dbReference type="Pfam" id="PF05193">
    <property type="entry name" value="Peptidase_M16_C"/>
    <property type="match status" value="1"/>
</dbReference>
<dbReference type="InterPro" id="IPR050626">
    <property type="entry name" value="Peptidase_M16"/>
</dbReference>
<evidence type="ECO:0000256" key="6">
    <source>
        <dbReference type="ARBA" id="ARBA00022670"/>
    </source>
</evidence>
<dbReference type="Proteomes" id="UP000256478">
    <property type="component" value="Unassembled WGS sequence"/>
</dbReference>
<feature type="domain" description="BRCT" evidence="16">
    <location>
        <begin position="73"/>
        <end position="166"/>
    </location>
</feature>
<comment type="caution">
    <text evidence="17">The sequence shown here is derived from an EMBL/GenBank/DDBJ whole genome shotgun (WGS) entry which is preliminary data.</text>
</comment>
<evidence type="ECO:0000256" key="8">
    <source>
        <dbReference type="ARBA" id="ARBA00022801"/>
    </source>
</evidence>
<dbReference type="GO" id="GO:0006508">
    <property type="term" value="P:proteolysis"/>
    <property type="evidence" value="ECO:0007669"/>
    <property type="project" value="UniProtKB-KW"/>
</dbReference>
<dbReference type="PANTHER" id="PTHR43690:SF18">
    <property type="entry name" value="INSULIN-DEGRADING ENZYME-RELATED"/>
    <property type="match status" value="1"/>
</dbReference>
<dbReference type="Pfam" id="PF00675">
    <property type="entry name" value="Peptidase_M16"/>
    <property type="match status" value="1"/>
</dbReference>
<keyword evidence="10" id="KW-0482">Metalloprotease</keyword>
<dbReference type="EMBL" id="QUOU01000001">
    <property type="protein sequence ID" value="REL28606.1"/>
    <property type="molecule type" value="Genomic_DNA"/>
</dbReference>
<sequence>MKTFTQQLSKLSTALVLSGAALSAYAGTVNKSPNDPREYHTFTLGNQLEVITVSDPNLKQSAATLSVGVGQYQDPAQFQGLAHFLEHMIFMGSDKYPTPDEFMAFVSENGGRTNAYTAQQQTTYLFSIDSKQFAPALDRLSSAIKQPLFDESMVQKEINAVNSEWLTHRQSDQFVQQRAAARTGNLAHPRVQLGVGNLATLNKDKTALLAELGNFHQDYYSANIMKLVLVGNQTPKQLKKLAEKYFADINNKKVKRPVTVLPAYQAEHLGQHIYVQSKVKVPVLAVEFAMPNNMAQWQNQANAYLQKLLASQEEGSLLATLTEQGLIQFGSVMFMPNAWGNNGSAFVQFVLTDKGLAEQDTILASTFGYLAQIKAQGISQAHFDELKGLLNLQYEDYRAPAALPLAMQLAQPIFDIPSEHLIDHNFVAKKFDAKQIGELADLLTPERARIYHINPTEKVETELTYAEGGYRVAAITAQELAKWQNSSLAVKLPAAQVIEQEEAVEVVLDGDYSSPRKIHSQAGAQVFYSQSTHHKGKEGVLNVALTSTAPSENIDNAVSASLLNVIFIKENQRLLQRAQQRNGVMISPAANHANNTVFRLFGRSSKQFKLATQLIEEFKGLEITERDFKSALKLVNDSLESMQALKISDQLSFHAMNLTRRSPYQYSIKATRKALANASLEKVKAMHQQILRDNFVDIYAHGNFAPEKLIDFAKQTRELLGESDMQPWYMASDFSVKQGSAVVKKVSVKQDGVGLVDTYIYPEKSAKVLAQLHLLNRLSSTPLFKELRTNQQVGYVVRSYEESIHDFPALSVMIVSDNTDLQQLKERIESFQLGFYQALEQVDEKAIAQLANSVADELSKKPENIFVEVGHFIQDWEQEKHNFNSKAEQIRDIRATTKADLLALYKVMFIEGKFMNALTQLKGEDFKDTNYFSWSAAGK</sequence>
<comment type="function">
    <text evidence="2">Endopeptidase that degrades small peptides of less than 7 kDa, such as glucagon and insulin.</text>
</comment>
<evidence type="ECO:0000256" key="9">
    <source>
        <dbReference type="ARBA" id="ARBA00022833"/>
    </source>
</evidence>
<keyword evidence="15" id="KW-0732">Signal</keyword>
<keyword evidence="9" id="KW-0862">Zinc</keyword>
<dbReference type="InterPro" id="IPR001357">
    <property type="entry name" value="BRCT_dom"/>
</dbReference>
<dbReference type="AlphaFoldDB" id="A0A3E0TVA2"/>
<keyword evidence="7" id="KW-0479">Metal-binding</keyword>
<dbReference type="InterPro" id="IPR032632">
    <property type="entry name" value="Peptidase_M16_M"/>
</dbReference>
<evidence type="ECO:0000256" key="13">
    <source>
        <dbReference type="ARBA" id="ARBA00033450"/>
    </source>
</evidence>
<evidence type="ECO:0000256" key="2">
    <source>
        <dbReference type="ARBA" id="ARBA00002184"/>
    </source>
</evidence>
<evidence type="ECO:0000256" key="14">
    <source>
        <dbReference type="RuleBase" id="RU004447"/>
    </source>
</evidence>
<dbReference type="PROSITE" id="PS50172">
    <property type="entry name" value="BRCT"/>
    <property type="match status" value="1"/>
</dbReference>
<dbReference type="PROSITE" id="PS00143">
    <property type="entry name" value="INSULINASE"/>
    <property type="match status" value="1"/>
</dbReference>
<dbReference type="InterPro" id="IPR011765">
    <property type="entry name" value="Pept_M16_N"/>
</dbReference>
<dbReference type="SUPFAM" id="SSF63411">
    <property type="entry name" value="LuxS/MPP-like metallohydrolase"/>
    <property type="match status" value="4"/>
</dbReference>
<evidence type="ECO:0000313" key="17">
    <source>
        <dbReference type="EMBL" id="REL28606.1"/>
    </source>
</evidence>
<dbReference type="EC" id="3.4.24.55" evidence="4"/>
<organism evidence="17 18">
    <name type="scientific">Thalassotalea euphylliae</name>
    <dbReference type="NCBI Taxonomy" id="1655234"/>
    <lineage>
        <taxon>Bacteria</taxon>
        <taxon>Pseudomonadati</taxon>
        <taxon>Pseudomonadota</taxon>
        <taxon>Gammaproteobacteria</taxon>
        <taxon>Alteromonadales</taxon>
        <taxon>Colwelliaceae</taxon>
        <taxon>Thalassotalea</taxon>
    </lineage>
</organism>
<evidence type="ECO:0000256" key="3">
    <source>
        <dbReference type="ARBA" id="ARBA00007261"/>
    </source>
</evidence>
<dbReference type="InterPro" id="IPR011249">
    <property type="entry name" value="Metalloenz_LuxS/M16"/>
</dbReference>
<keyword evidence="6" id="KW-0645">Protease</keyword>
<evidence type="ECO:0000256" key="4">
    <source>
        <dbReference type="ARBA" id="ARBA00012449"/>
    </source>
</evidence>
<dbReference type="GO" id="GO:0004222">
    <property type="term" value="F:metalloendopeptidase activity"/>
    <property type="evidence" value="ECO:0007669"/>
    <property type="project" value="UniProtKB-EC"/>
</dbReference>
<protein>
    <recommendedName>
        <fullName evidence="5">Protease 3</fullName>
        <ecNumber evidence="4">3.4.24.55</ecNumber>
    </recommendedName>
    <alternativeName>
        <fullName evidence="13">Pitrilysin</fullName>
    </alternativeName>
    <alternativeName>
        <fullName evidence="12">Protease III</fullName>
    </alternativeName>
    <alternativeName>
        <fullName evidence="11">Protease pi</fullName>
    </alternativeName>
</protein>
<evidence type="ECO:0000256" key="12">
    <source>
        <dbReference type="ARBA" id="ARBA00031184"/>
    </source>
</evidence>
<dbReference type="RefSeq" id="WP_116009637.1">
    <property type="nucleotide sequence ID" value="NZ_QUOU01000001.1"/>
</dbReference>
<evidence type="ECO:0000256" key="15">
    <source>
        <dbReference type="SAM" id="SignalP"/>
    </source>
</evidence>
<evidence type="ECO:0000256" key="1">
    <source>
        <dbReference type="ARBA" id="ARBA00001947"/>
    </source>
</evidence>
<reference evidence="17 18" key="1">
    <citation type="submission" date="2018-08" db="EMBL/GenBank/DDBJ databases">
        <title>Thalassotalea euphylliae genome.</title>
        <authorList>
            <person name="Summers S."/>
            <person name="Rice S.A."/>
            <person name="Freckelton M.L."/>
            <person name="Nedved B.T."/>
            <person name="Hadfield M.G."/>
        </authorList>
    </citation>
    <scope>NUCLEOTIDE SEQUENCE [LARGE SCALE GENOMIC DNA]</scope>
    <source>
        <strain evidence="17 18">H1</strain>
    </source>
</reference>
<dbReference type="InterPro" id="IPR007863">
    <property type="entry name" value="Peptidase_M16_C"/>
</dbReference>
<evidence type="ECO:0000256" key="7">
    <source>
        <dbReference type="ARBA" id="ARBA00022723"/>
    </source>
</evidence>
<dbReference type="InterPro" id="IPR001431">
    <property type="entry name" value="Pept_M16_Zn_BS"/>
</dbReference>
<dbReference type="Gene3D" id="3.30.830.10">
    <property type="entry name" value="Metalloenzyme, LuxS/M16 peptidase-like"/>
    <property type="match status" value="4"/>
</dbReference>
<name>A0A3E0TVA2_9GAMM</name>
<keyword evidence="8" id="KW-0378">Hydrolase</keyword>
<dbReference type="InterPro" id="IPR054734">
    <property type="entry name" value="PqqF-like_C_4"/>
</dbReference>